<keyword evidence="2" id="KW-0690">Ribosome biogenesis</keyword>
<dbReference type="EMBL" id="BAAADJ010000022">
    <property type="protein sequence ID" value="GAA0331682.1"/>
    <property type="molecule type" value="Genomic_DNA"/>
</dbReference>
<comment type="subunit">
    <text evidence="6">Interacts with ctc. Interacts with the immature 50S ribosome subunit. 2 molecules of rbgA bind to one 50S subunit.</text>
</comment>
<feature type="domain" description="CP-type G" evidence="8">
    <location>
        <begin position="15"/>
        <end position="179"/>
    </location>
</feature>
<dbReference type="InterPro" id="IPR019991">
    <property type="entry name" value="GTP-bd_ribosome_bgen"/>
</dbReference>
<dbReference type="InterPro" id="IPR027417">
    <property type="entry name" value="P-loop_NTPase"/>
</dbReference>
<keyword evidence="10" id="KW-1185">Reference proteome</keyword>
<dbReference type="SUPFAM" id="SSF52540">
    <property type="entry name" value="P-loop containing nucleoside triphosphate hydrolases"/>
    <property type="match status" value="1"/>
</dbReference>
<dbReference type="InterPro" id="IPR006073">
    <property type="entry name" value="GTP-bd"/>
</dbReference>
<evidence type="ECO:0000256" key="1">
    <source>
        <dbReference type="ARBA" id="ARBA00014898"/>
    </source>
</evidence>
<accession>A0ABP3G2S8</accession>
<dbReference type="InterPro" id="IPR023179">
    <property type="entry name" value="GTP-bd_ortho_bundle_sf"/>
</dbReference>
<comment type="similarity">
    <text evidence="7">Belongs to the TRAFAC class YlqF/YawG GTPase family. MTG1 subfamily.</text>
</comment>
<evidence type="ECO:0000256" key="5">
    <source>
        <dbReference type="ARBA" id="ARBA00025021"/>
    </source>
</evidence>
<evidence type="ECO:0000256" key="2">
    <source>
        <dbReference type="ARBA" id="ARBA00022517"/>
    </source>
</evidence>
<dbReference type="InterPro" id="IPR030378">
    <property type="entry name" value="G_CP_dom"/>
</dbReference>
<evidence type="ECO:0000256" key="7">
    <source>
        <dbReference type="PIRNR" id="PIRNR006230"/>
    </source>
</evidence>
<dbReference type="Gene3D" id="1.10.1580.10">
    <property type="match status" value="1"/>
</dbReference>
<dbReference type="InterPro" id="IPR016478">
    <property type="entry name" value="GTPase_MTG1"/>
</dbReference>
<evidence type="ECO:0000256" key="4">
    <source>
        <dbReference type="ARBA" id="ARBA00023134"/>
    </source>
</evidence>
<evidence type="ECO:0000259" key="8">
    <source>
        <dbReference type="PROSITE" id="PS51721"/>
    </source>
</evidence>
<keyword evidence="3 7" id="KW-0547">Nucleotide-binding</keyword>
<protein>
    <recommendedName>
        <fullName evidence="1 7">Ribosome biogenesis GTPase A</fullName>
    </recommendedName>
</protein>
<dbReference type="PANTHER" id="PTHR45782:SF4">
    <property type="entry name" value="MITOCHONDRIAL RIBOSOME-ASSOCIATED GTPASE 1"/>
    <property type="match status" value="1"/>
</dbReference>
<evidence type="ECO:0000256" key="3">
    <source>
        <dbReference type="ARBA" id="ARBA00022741"/>
    </source>
</evidence>
<name>A0ABP3G2S8_9BACI</name>
<dbReference type="PIRSF" id="PIRSF006230">
    <property type="entry name" value="MG442"/>
    <property type="match status" value="1"/>
</dbReference>
<dbReference type="PROSITE" id="PS51721">
    <property type="entry name" value="G_CP"/>
    <property type="match status" value="1"/>
</dbReference>
<dbReference type="Proteomes" id="UP001500782">
    <property type="component" value="Unassembled WGS sequence"/>
</dbReference>
<dbReference type="Gene3D" id="3.40.50.300">
    <property type="entry name" value="P-loop containing nucleotide triphosphate hydrolases"/>
    <property type="match status" value="1"/>
</dbReference>
<comment type="caution">
    <text evidence="9">The sequence shown here is derived from an EMBL/GenBank/DDBJ whole genome shotgun (WGS) entry which is preliminary data.</text>
</comment>
<keyword evidence="7" id="KW-0963">Cytoplasm</keyword>
<dbReference type="CDD" id="cd01856">
    <property type="entry name" value="YlqF"/>
    <property type="match status" value="1"/>
</dbReference>
<sequence length="286" mass="32135">MTIQWYPGHMAKAKRQILEKIKLVDLVIEIVDARIPLSSRNPMVNEISHQKRRLVLLNKSDLADPAVTKKWISYFEEEGASVLAINAHRSSDIKKVIQQSQSLMKDKHEALRAKGIINPRAIRALIVGIPNVGKSTFINQLAGKKIAKTGNTPGVTKAQSWIKSGKDFELLDTPGILWPKFEDEEVGYRLAVTGAIKDTILPLQDIAAYALRYLSEHYPDRMQERYKLTTISDDMAVLFDEIGKKRGFIVSGGYVDWDRVAEIVLQELRNGKLGPLSLETPYSNAD</sequence>
<comment type="function">
    <text evidence="5">Essential protein that is required for a late step of 50S ribosomal subunit assembly. Has GTPase activity that is stimulated by interaction with the immature 50S ribosome subunit. Binds to the 23S rRNA. Required for the association of ribosomal proteins rplP and rpmA with the large subunit.</text>
</comment>
<gene>
    <name evidence="9" type="primary">ylqF</name>
    <name evidence="9" type="ORF">GCM10008967_22860</name>
</gene>
<proteinExistence type="inferred from homology"/>
<dbReference type="PANTHER" id="PTHR45782">
    <property type="entry name" value="MITOCHONDRIAL RIBOSOME-ASSOCIATED GTPASE 1"/>
    <property type="match status" value="1"/>
</dbReference>
<organism evidence="9 10">
    <name type="scientific">Bacillus carboniphilus</name>
    <dbReference type="NCBI Taxonomy" id="86663"/>
    <lineage>
        <taxon>Bacteria</taxon>
        <taxon>Bacillati</taxon>
        <taxon>Bacillota</taxon>
        <taxon>Bacilli</taxon>
        <taxon>Bacillales</taxon>
        <taxon>Bacillaceae</taxon>
        <taxon>Bacillus</taxon>
    </lineage>
</organism>
<dbReference type="RefSeq" id="WP_343799179.1">
    <property type="nucleotide sequence ID" value="NZ_BAAADJ010000022.1"/>
</dbReference>
<dbReference type="NCBIfam" id="TIGR03596">
    <property type="entry name" value="GTPase_YlqF"/>
    <property type="match status" value="1"/>
</dbReference>
<reference evidence="10" key="1">
    <citation type="journal article" date="2019" name="Int. J. Syst. Evol. Microbiol.">
        <title>The Global Catalogue of Microorganisms (GCM) 10K type strain sequencing project: providing services to taxonomists for standard genome sequencing and annotation.</title>
        <authorList>
            <consortium name="The Broad Institute Genomics Platform"/>
            <consortium name="The Broad Institute Genome Sequencing Center for Infectious Disease"/>
            <person name="Wu L."/>
            <person name="Ma J."/>
        </authorList>
    </citation>
    <scope>NUCLEOTIDE SEQUENCE [LARGE SCALE GENOMIC DNA]</scope>
    <source>
        <strain evidence="10">JCM 9731</strain>
    </source>
</reference>
<dbReference type="PRINTS" id="PR00326">
    <property type="entry name" value="GTP1OBG"/>
</dbReference>
<evidence type="ECO:0000256" key="6">
    <source>
        <dbReference type="ARBA" id="ARBA00025856"/>
    </source>
</evidence>
<comment type="function">
    <text evidence="7">Required for a late step of 50S ribosomal subunit assembly. Has GTPase activity.</text>
</comment>
<keyword evidence="4 7" id="KW-0342">GTP-binding</keyword>
<evidence type="ECO:0000313" key="9">
    <source>
        <dbReference type="EMBL" id="GAA0331682.1"/>
    </source>
</evidence>
<evidence type="ECO:0000313" key="10">
    <source>
        <dbReference type="Proteomes" id="UP001500782"/>
    </source>
</evidence>
<dbReference type="Pfam" id="PF01926">
    <property type="entry name" value="MMR_HSR1"/>
    <property type="match status" value="1"/>
</dbReference>
<comment type="subcellular location">
    <subcellularLocation>
        <location evidence="7">Cytoplasm</location>
    </subcellularLocation>
</comment>